<dbReference type="Proteomes" id="UP000248132">
    <property type="component" value="Unassembled WGS sequence"/>
</dbReference>
<dbReference type="PANTHER" id="PTHR43272:SF52">
    <property type="entry name" value="AMP-DEPENDENT SYNTHETASE_LIGASE DOMAIN-CONTAINING PROTEIN"/>
    <property type="match status" value="1"/>
</dbReference>
<accession>A0A318XLB9</accession>
<dbReference type="Gene3D" id="3.40.50.12780">
    <property type="entry name" value="N-terminal domain of ligase-like"/>
    <property type="match status" value="1"/>
</dbReference>
<dbReference type="GO" id="GO:0004467">
    <property type="term" value="F:long-chain fatty acid-CoA ligase activity"/>
    <property type="evidence" value="ECO:0007669"/>
    <property type="project" value="UniProtKB-EC"/>
</dbReference>
<dbReference type="Pfam" id="PF23562">
    <property type="entry name" value="AMP-binding_C_3"/>
    <property type="match status" value="1"/>
</dbReference>
<protein>
    <submittedName>
        <fullName evidence="3">Long-chain acyl-CoA synthetase</fullName>
    </submittedName>
</protein>
<dbReference type="InterPro" id="IPR045851">
    <property type="entry name" value="AMP-bd_C_sf"/>
</dbReference>
<evidence type="ECO:0000313" key="3">
    <source>
        <dbReference type="EMBL" id="PYG88044.1"/>
    </source>
</evidence>
<dbReference type="Pfam" id="PF00501">
    <property type="entry name" value="AMP-binding"/>
    <property type="match status" value="1"/>
</dbReference>
<name>A0A318XLB9_9FIRM</name>
<dbReference type="EMBL" id="QKMR01000008">
    <property type="protein sequence ID" value="PYG88044.1"/>
    <property type="molecule type" value="Genomic_DNA"/>
</dbReference>
<dbReference type="SUPFAM" id="SSF56801">
    <property type="entry name" value="Acetyl-CoA synthetase-like"/>
    <property type="match status" value="1"/>
</dbReference>
<dbReference type="RefSeq" id="WP_110461790.1">
    <property type="nucleotide sequence ID" value="NZ_QKMR01000008.1"/>
</dbReference>
<dbReference type="AlphaFoldDB" id="A0A318XLB9"/>
<dbReference type="InterPro" id="IPR000873">
    <property type="entry name" value="AMP-dep_synth/lig_dom"/>
</dbReference>
<dbReference type="PANTHER" id="PTHR43272">
    <property type="entry name" value="LONG-CHAIN-FATTY-ACID--COA LIGASE"/>
    <property type="match status" value="1"/>
</dbReference>
<proteinExistence type="predicted"/>
<comment type="catalytic activity">
    <reaction evidence="1">
        <text>a long-chain fatty acid + ATP + CoA = a long-chain fatty acyl-CoA + AMP + diphosphate</text>
        <dbReference type="Rhea" id="RHEA:15421"/>
        <dbReference type="ChEBI" id="CHEBI:30616"/>
        <dbReference type="ChEBI" id="CHEBI:33019"/>
        <dbReference type="ChEBI" id="CHEBI:57287"/>
        <dbReference type="ChEBI" id="CHEBI:57560"/>
        <dbReference type="ChEBI" id="CHEBI:83139"/>
        <dbReference type="ChEBI" id="CHEBI:456215"/>
        <dbReference type="EC" id="6.2.1.3"/>
    </reaction>
    <physiologicalReaction direction="left-to-right" evidence="1">
        <dbReference type="Rhea" id="RHEA:15422"/>
    </physiologicalReaction>
</comment>
<sequence>MERQNENLWSLLNDACRENGNSDAVLVNKCGVIDRKSYSELFERSNELKNWLYSRNMAQQKIIFLGDISYEWITAYFGTVGSANIVVPIDSELSEEVILEMIHEIDAKIVLFDKRCSKKAIALRRLSDDLEFKCFTECKDFETLLDCKESNDSIRDLVTEEHLAIIIFTSGTAGYNKAVMLTHDNLCSDIRHCAYLIGEDTFTKDTRYLHLLPMHHAFGLTTGILTGMLYYHFVVCFGGGIKNFLSNLKLFQPELLIGVPMIVDGMYKRIHSTIEKRVGRKFWGVYWASNVLKVLHLDIRRKLFHNLLDELGGKLSIIICGGASANQESIDFLDGIGITVLNGYGITECSPVVCANNLKKRRKQSVGIADSNPYCKIRIVEDEIQVSGRIVMRGYYGQDEFTDEYFKTGDIGYIDKKGFLFISGRKKDIIVLKDGNNIFPAKIEEIIQKSEWIEAALVYAKQTAKSEVLSCIIVPDKERCAGASEEEVKQEIEKVIDQVNKKSPMFQQIRNIEYSREDFERTSLGKVKRYKYL</sequence>
<gene>
    <name evidence="3" type="ORF">LY28_01754</name>
</gene>
<dbReference type="GO" id="GO:0016020">
    <property type="term" value="C:membrane"/>
    <property type="evidence" value="ECO:0007669"/>
    <property type="project" value="TreeGrafter"/>
</dbReference>
<comment type="caution">
    <text evidence="3">The sequence shown here is derived from an EMBL/GenBank/DDBJ whole genome shotgun (WGS) entry which is preliminary data.</text>
</comment>
<evidence type="ECO:0000259" key="2">
    <source>
        <dbReference type="Pfam" id="PF00501"/>
    </source>
</evidence>
<evidence type="ECO:0000313" key="4">
    <source>
        <dbReference type="Proteomes" id="UP000248132"/>
    </source>
</evidence>
<dbReference type="InterPro" id="IPR042099">
    <property type="entry name" value="ANL_N_sf"/>
</dbReference>
<keyword evidence="4" id="KW-1185">Reference proteome</keyword>
<organism evidence="3 4">
    <name type="scientific">Ruminiclostridium sufflavum DSM 19573</name>
    <dbReference type="NCBI Taxonomy" id="1121337"/>
    <lineage>
        <taxon>Bacteria</taxon>
        <taxon>Bacillati</taxon>
        <taxon>Bacillota</taxon>
        <taxon>Clostridia</taxon>
        <taxon>Eubacteriales</taxon>
        <taxon>Oscillospiraceae</taxon>
        <taxon>Ruminiclostridium</taxon>
    </lineage>
</organism>
<reference evidence="3 4" key="1">
    <citation type="submission" date="2018-06" db="EMBL/GenBank/DDBJ databases">
        <title>Genomic Encyclopedia of Type Strains, Phase I: the one thousand microbial genomes (KMG-I) project.</title>
        <authorList>
            <person name="Kyrpides N."/>
        </authorList>
    </citation>
    <scope>NUCLEOTIDE SEQUENCE [LARGE SCALE GENOMIC DNA]</scope>
    <source>
        <strain evidence="3 4">DSM 19573</strain>
    </source>
</reference>
<evidence type="ECO:0000256" key="1">
    <source>
        <dbReference type="ARBA" id="ARBA00024484"/>
    </source>
</evidence>
<dbReference type="OrthoDB" id="9778383at2"/>
<feature type="domain" description="AMP-dependent synthetase/ligase" evidence="2">
    <location>
        <begin position="18"/>
        <end position="396"/>
    </location>
</feature>
<dbReference type="Gene3D" id="3.30.300.30">
    <property type="match status" value="1"/>
</dbReference>